<dbReference type="PANTHER" id="PTHR46014">
    <property type="entry name" value="TETRATRICOPEPTIDE REPEAT PROTEIN 1"/>
    <property type="match status" value="1"/>
</dbReference>
<evidence type="ECO:0000256" key="1">
    <source>
        <dbReference type="SAM" id="Coils"/>
    </source>
</evidence>
<protein>
    <submittedName>
        <fullName evidence="2">Uncharacterized protein</fullName>
    </submittedName>
</protein>
<dbReference type="SMART" id="SM00028">
    <property type="entry name" value="TPR"/>
    <property type="match status" value="3"/>
</dbReference>
<dbReference type="InterPro" id="IPR052769">
    <property type="entry name" value="TPR_domain_protein"/>
</dbReference>
<name>A0A4Y9ZE69_9AGAM</name>
<evidence type="ECO:0000313" key="2">
    <source>
        <dbReference type="EMBL" id="TFY73075.1"/>
    </source>
</evidence>
<evidence type="ECO:0000313" key="3">
    <source>
        <dbReference type="Proteomes" id="UP000298061"/>
    </source>
</evidence>
<dbReference type="Gene3D" id="1.25.40.10">
    <property type="entry name" value="Tetratricopeptide repeat domain"/>
    <property type="match status" value="1"/>
</dbReference>
<dbReference type="PANTHER" id="PTHR46014:SF1">
    <property type="entry name" value="TETRATRICOPEPTIDE REPEAT PROTEIN 1"/>
    <property type="match status" value="1"/>
</dbReference>
<reference evidence="2 3" key="1">
    <citation type="submission" date="2019-02" db="EMBL/GenBank/DDBJ databases">
        <title>Genome sequencing of the rare red list fungi Hericium alpestre (H. flagellum).</title>
        <authorList>
            <person name="Buettner E."/>
            <person name="Kellner H."/>
        </authorList>
    </citation>
    <scope>NUCLEOTIDE SEQUENCE [LARGE SCALE GENOMIC DNA]</scope>
    <source>
        <strain evidence="2 3">DSM 108284</strain>
    </source>
</reference>
<organism evidence="2 3">
    <name type="scientific">Hericium alpestre</name>
    <dbReference type="NCBI Taxonomy" id="135208"/>
    <lineage>
        <taxon>Eukaryota</taxon>
        <taxon>Fungi</taxon>
        <taxon>Dikarya</taxon>
        <taxon>Basidiomycota</taxon>
        <taxon>Agaricomycotina</taxon>
        <taxon>Agaricomycetes</taxon>
        <taxon>Russulales</taxon>
        <taxon>Hericiaceae</taxon>
        <taxon>Hericium</taxon>
    </lineage>
</organism>
<dbReference type="InterPro" id="IPR011990">
    <property type="entry name" value="TPR-like_helical_dom_sf"/>
</dbReference>
<dbReference type="OrthoDB" id="433738at2759"/>
<dbReference type="SUPFAM" id="SSF48452">
    <property type="entry name" value="TPR-like"/>
    <property type="match status" value="1"/>
</dbReference>
<keyword evidence="1" id="KW-0175">Coiled coil</keyword>
<accession>A0A4Y9ZE69</accession>
<comment type="caution">
    <text evidence="2">The sequence shown here is derived from an EMBL/GenBank/DDBJ whole genome shotgun (WGS) entry which is preliminary data.</text>
</comment>
<dbReference type="AlphaFoldDB" id="A0A4Y9ZE69"/>
<dbReference type="InterPro" id="IPR019734">
    <property type="entry name" value="TPR_rpt"/>
</dbReference>
<dbReference type="EMBL" id="SFCI01003347">
    <property type="protein sequence ID" value="TFY73075.1"/>
    <property type="molecule type" value="Genomic_DNA"/>
</dbReference>
<feature type="coiled-coil region" evidence="1">
    <location>
        <begin position="98"/>
        <end position="125"/>
    </location>
</feature>
<dbReference type="Proteomes" id="UP000298061">
    <property type="component" value="Unassembled WGS sequence"/>
</dbReference>
<gene>
    <name evidence="2" type="ORF">EWM64_g10937</name>
</gene>
<keyword evidence="3" id="KW-1185">Reference proteome</keyword>
<proteinExistence type="predicted"/>
<sequence>MSQTRSVEQLKERANQKVKQGVYTDALQLYTRALDSATGETSRELQRQILSNRAQTYLSWGDIYTALADTERALSAEYTQADSDKDLTAKYRFRRAKLLNIFCRYEEARAELEELRKIRDEQGQAVDDVVRELLQDVEKALRAPAGSRARQKADLLRAVDVSY</sequence>